<evidence type="ECO:0000256" key="7">
    <source>
        <dbReference type="HAMAP-Rule" id="MF_00009"/>
    </source>
</evidence>
<feature type="binding site" evidence="7">
    <location>
        <position position="118"/>
    </location>
    <ligand>
        <name>Zn(2+)</name>
        <dbReference type="ChEBI" id="CHEBI:29105"/>
        <note>catalytic</note>
    </ligand>
</feature>
<dbReference type="Pfam" id="PF02130">
    <property type="entry name" value="YbeY"/>
    <property type="match status" value="1"/>
</dbReference>
<keyword evidence="7" id="KW-0698">rRNA processing</keyword>
<keyword evidence="2 7" id="KW-0540">Nuclease</keyword>
<reference evidence="8 9" key="1">
    <citation type="submission" date="2019-10" db="EMBL/GenBank/DDBJ databases">
        <authorList>
            <person name="Blom J."/>
        </authorList>
    </citation>
    <scope>NUCLEOTIDE SEQUENCE [LARGE SCALE GENOMIC DNA]</scope>
    <source>
        <strain evidence="8 9">ES3154-GLU</strain>
    </source>
</reference>
<comment type="cofactor">
    <cofactor evidence="7">
        <name>Zn(2+)</name>
        <dbReference type="ChEBI" id="CHEBI:29105"/>
    </cofactor>
    <text evidence="7">Binds 1 zinc ion.</text>
</comment>
<dbReference type="HAMAP" id="MF_00009">
    <property type="entry name" value="Endoribonucl_YbeY"/>
    <property type="match status" value="1"/>
</dbReference>
<keyword evidence="6 7" id="KW-0862">Zinc</keyword>
<dbReference type="PANTHER" id="PTHR46986:SF1">
    <property type="entry name" value="ENDORIBONUCLEASE YBEY, CHLOROPLASTIC"/>
    <property type="match status" value="1"/>
</dbReference>
<dbReference type="RefSeq" id="WP_156683681.1">
    <property type="nucleotide sequence ID" value="NZ_CABWIB010000001.1"/>
</dbReference>
<dbReference type="EMBL" id="CABWIB010000001">
    <property type="protein sequence ID" value="VWL85706.1"/>
    <property type="molecule type" value="Genomic_DNA"/>
</dbReference>
<keyword evidence="5 7" id="KW-0378">Hydrolase</keyword>
<dbReference type="PROSITE" id="PS01306">
    <property type="entry name" value="UPF0054"/>
    <property type="match status" value="1"/>
</dbReference>
<keyword evidence="3 7" id="KW-0479">Metal-binding</keyword>
<organism evidence="8 9">
    <name type="scientific">Oceanivirga miroungae</name>
    <dbReference type="NCBI Taxonomy" id="1130046"/>
    <lineage>
        <taxon>Bacteria</taxon>
        <taxon>Fusobacteriati</taxon>
        <taxon>Fusobacteriota</taxon>
        <taxon>Fusobacteriia</taxon>
        <taxon>Fusobacteriales</taxon>
        <taxon>Leptotrichiaceae</taxon>
        <taxon>Oceanivirga</taxon>
    </lineage>
</organism>
<gene>
    <name evidence="7" type="primary">ybeY</name>
    <name evidence="8" type="ORF">OMES3154_00992</name>
</gene>
<comment type="similarity">
    <text evidence="1 7">Belongs to the endoribonuclease YbeY family.</text>
</comment>
<protein>
    <recommendedName>
        <fullName evidence="7">Endoribonuclease YbeY</fullName>
        <ecNumber evidence="7">3.1.-.-</ecNumber>
    </recommendedName>
</protein>
<dbReference type="PANTHER" id="PTHR46986">
    <property type="entry name" value="ENDORIBONUCLEASE YBEY, CHLOROPLASTIC"/>
    <property type="match status" value="1"/>
</dbReference>
<keyword evidence="7" id="KW-0690">Ribosome biogenesis</keyword>
<evidence type="ECO:0000256" key="1">
    <source>
        <dbReference type="ARBA" id="ARBA00010875"/>
    </source>
</evidence>
<evidence type="ECO:0000256" key="5">
    <source>
        <dbReference type="ARBA" id="ARBA00022801"/>
    </source>
</evidence>
<comment type="function">
    <text evidence="7">Single strand-specific metallo-endoribonuclease involved in late-stage 70S ribosome quality control and in maturation of the 3' terminus of the 16S rRNA.</text>
</comment>
<keyword evidence="7" id="KW-0963">Cytoplasm</keyword>
<dbReference type="GO" id="GO:0006364">
    <property type="term" value="P:rRNA processing"/>
    <property type="evidence" value="ECO:0007669"/>
    <property type="project" value="UniProtKB-UniRule"/>
</dbReference>
<evidence type="ECO:0000256" key="6">
    <source>
        <dbReference type="ARBA" id="ARBA00022833"/>
    </source>
</evidence>
<sequence>MVEMDISYDINDVEEYFSEENIKEYVENILRGEKEDFDKKDFYVSFVITDNETIHKINKDYRGIDRPTDVISFAYNETENFGPVEVVGDIIISIDKVRQQAKDFGHSDKREFYYLLTHGMLHILGYDHMVEDEQKVMREKEEKYLLDFDIKRV</sequence>
<evidence type="ECO:0000256" key="4">
    <source>
        <dbReference type="ARBA" id="ARBA00022759"/>
    </source>
</evidence>
<dbReference type="InterPro" id="IPR020549">
    <property type="entry name" value="YbeY_CS"/>
</dbReference>
<dbReference type="NCBIfam" id="TIGR00043">
    <property type="entry name" value="rRNA maturation RNase YbeY"/>
    <property type="match status" value="1"/>
</dbReference>
<dbReference type="InterPro" id="IPR023091">
    <property type="entry name" value="MetalPrtase_cat_dom_sf_prd"/>
</dbReference>
<evidence type="ECO:0000256" key="2">
    <source>
        <dbReference type="ARBA" id="ARBA00022722"/>
    </source>
</evidence>
<feature type="binding site" evidence="7">
    <location>
        <position position="122"/>
    </location>
    <ligand>
        <name>Zn(2+)</name>
        <dbReference type="ChEBI" id="CHEBI:29105"/>
        <note>catalytic</note>
    </ligand>
</feature>
<dbReference type="EC" id="3.1.-.-" evidence="7"/>
<dbReference type="SUPFAM" id="SSF55486">
    <property type="entry name" value="Metalloproteases ('zincins'), catalytic domain"/>
    <property type="match status" value="1"/>
</dbReference>
<feature type="binding site" evidence="7">
    <location>
        <position position="128"/>
    </location>
    <ligand>
        <name>Zn(2+)</name>
        <dbReference type="ChEBI" id="CHEBI:29105"/>
        <note>catalytic</note>
    </ligand>
</feature>
<dbReference type="AlphaFoldDB" id="A0A6I8MF55"/>
<comment type="subcellular location">
    <subcellularLocation>
        <location evidence="7">Cytoplasm</location>
    </subcellularLocation>
</comment>
<dbReference type="GO" id="GO:0008270">
    <property type="term" value="F:zinc ion binding"/>
    <property type="evidence" value="ECO:0007669"/>
    <property type="project" value="UniProtKB-UniRule"/>
</dbReference>
<dbReference type="InterPro" id="IPR002036">
    <property type="entry name" value="YbeY"/>
</dbReference>
<dbReference type="GO" id="GO:0004521">
    <property type="term" value="F:RNA endonuclease activity"/>
    <property type="evidence" value="ECO:0007669"/>
    <property type="project" value="UniProtKB-UniRule"/>
</dbReference>
<dbReference type="Gene3D" id="3.40.390.30">
    <property type="entry name" value="Metalloproteases ('zincins'), catalytic domain"/>
    <property type="match status" value="1"/>
</dbReference>
<evidence type="ECO:0000313" key="8">
    <source>
        <dbReference type="EMBL" id="VWL85706.1"/>
    </source>
</evidence>
<keyword evidence="9" id="KW-1185">Reference proteome</keyword>
<dbReference type="GO" id="GO:0004222">
    <property type="term" value="F:metalloendopeptidase activity"/>
    <property type="evidence" value="ECO:0007669"/>
    <property type="project" value="InterPro"/>
</dbReference>
<accession>A0A6I8MF55</accession>
<proteinExistence type="inferred from homology"/>
<evidence type="ECO:0000256" key="3">
    <source>
        <dbReference type="ARBA" id="ARBA00022723"/>
    </source>
</evidence>
<dbReference type="GO" id="GO:0005737">
    <property type="term" value="C:cytoplasm"/>
    <property type="evidence" value="ECO:0007669"/>
    <property type="project" value="UniProtKB-SubCell"/>
</dbReference>
<evidence type="ECO:0000313" key="9">
    <source>
        <dbReference type="Proteomes" id="UP000419017"/>
    </source>
</evidence>
<dbReference type="Proteomes" id="UP000419017">
    <property type="component" value="Unassembled WGS sequence"/>
</dbReference>
<name>A0A6I8MF55_9FUSO</name>
<keyword evidence="4 7" id="KW-0255">Endonuclease</keyword>